<protein>
    <submittedName>
        <fullName evidence="1">Uncharacterized protein</fullName>
    </submittedName>
</protein>
<sequence>MADGDKAQNGALVAVFGGNPPYRFFMCFFHVMKKVQEHIKPFSSSVAATVLRAIYDLHFARIEAAYLKMPEPILKRWVRETQLLPFVKYM</sequence>
<reference evidence="1 2" key="1">
    <citation type="submission" date="2018-01" db="EMBL/GenBank/DDBJ databases">
        <title>Draft genome of the strawberry crown rot pathogen Phytophthora cactorum.</title>
        <authorList>
            <person name="Armitage A.D."/>
            <person name="Lysoe E."/>
            <person name="Nellist C.F."/>
            <person name="Harrison R.J."/>
            <person name="Brurberg M.B."/>
        </authorList>
    </citation>
    <scope>NUCLEOTIDE SEQUENCE [LARGE SCALE GENOMIC DNA]</scope>
    <source>
        <strain evidence="1 2">10300</strain>
    </source>
</reference>
<accession>A0A329RQC3</accession>
<dbReference type="VEuPathDB" id="FungiDB:PC110_g17195"/>
<comment type="caution">
    <text evidence="1">The sequence shown here is derived from an EMBL/GenBank/DDBJ whole genome shotgun (WGS) entry which is preliminary data.</text>
</comment>
<gene>
    <name evidence="1" type="ORF">PC110_g17195</name>
</gene>
<dbReference type="AlphaFoldDB" id="A0A329RQC3"/>
<evidence type="ECO:0000313" key="2">
    <source>
        <dbReference type="Proteomes" id="UP000251314"/>
    </source>
</evidence>
<proteinExistence type="predicted"/>
<evidence type="ECO:0000313" key="1">
    <source>
        <dbReference type="EMBL" id="RAW26399.1"/>
    </source>
</evidence>
<name>A0A329RQC3_9STRA</name>
<organism evidence="1 2">
    <name type="scientific">Phytophthora cactorum</name>
    <dbReference type="NCBI Taxonomy" id="29920"/>
    <lineage>
        <taxon>Eukaryota</taxon>
        <taxon>Sar</taxon>
        <taxon>Stramenopiles</taxon>
        <taxon>Oomycota</taxon>
        <taxon>Peronosporomycetes</taxon>
        <taxon>Peronosporales</taxon>
        <taxon>Peronosporaceae</taxon>
        <taxon>Phytophthora</taxon>
    </lineage>
</organism>
<dbReference type="EMBL" id="MJFZ01000654">
    <property type="protein sequence ID" value="RAW26399.1"/>
    <property type="molecule type" value="Genomic_DNA"/>
</dbReference>
<dbReference type="Proteomes" id="UP000251314">
    <property type="component" value="Unassembled WGS sequence"/>
</dbReference>
<dbReference type="OrthoDB" id="128050at2759"/>
<keyword evidence="2" id="KW-1185">Reference proteome</keyword>